<evidence type="ECO:0000259" key="11">
    <source>
        <dbReference type="PROSITE" id="PS50883"/>
    </source>
</evidence>
<organism evidence="12 13">
    <name type="scientific">Pandoraea thiooxydans</name>
    <dbReference type="NCBI Taxonomy" id="445709"/>
    <lineage>
        <taxon>Bacteria</taxon>
        <taxon>Pseudomonadati</taxon>
        <taxon>Pseudomonadota</taxon>
        <taxon>Betaproteobacteria</taxon>
        <taxon>Burkholderiales</taxon>
        <taxon>Burkholderiaceae</taxon>
        <taxon>Pandoraea</taxon>
    </lineage>
</organism>
<keyword evidence="13" id="KW-1185">Reference proteome</keyword>
<dbReference type="InterPro" id="IPR001633">
    <property type="entry name" value="EAL_dom"/>
</dbReference>
<dbReference type="STRING" id="445709.ABW99_16475"/>
<keyword evidence="5 10" id="KW-0812">Transmembrane</keyword>
<dbReference type="AlphaFoldDB" id="A0A0G3EU74"/>
<dbReference type="GO" id="GO:0071111">
    <property type="term" value="F:cyclic-guanylate-specific phosphodiesterase activity"/>
    <property type="evidence" value="ECO:0007669"/>
    <property type="project" value="UniProtKB-EC"/>
</dbReference>
<dbReference type="SUPFAM" id="SSF141868">
    <property type="entry name" value="EAL domain-like"/>
    <property type="match status" value="1"/>
</dbReference>
<evidence type="ECO:0000256" key="4">
    <source>
        <dbReference type="ARBA" id="ARBA00022636"/>
    </source>
</evidence>
<reference evidence="13" key="1">
    <citation type="submission" date="2015-06" db="EMBL/GenBank/DDBJ databases">
        <authorList>
            <person name="Lim Y.L."/>
            <person name="Ee R."/>
            <person name="Yong D."/>
            <person name="How K.Y."/>
            <person name="Yin W.F."/>
            <person name="Chan K.G."/>
        </authorList>
    </citation>
    <scope>NUCLEOTIDE SEQUENCE [LARGE SCALE GENOMIC DNA]</scope>
    <source>
        <strain evidence="13">DSM 25325</strain>
    </source>
</reference>
<keyword evidence="7 10" id="KW-1133">Transmembrane helix</keyword>
<keyword evidence="4" id="KW-0973">c-di-GMP</keyword>
<evidence type="ECO:0000256" key="2">
    <source>
        <dbReference type="ARBA" id="ARBA00012282"/>
    </source>
</evidence>
<comment type="catalytic activity">
    <reaction evidence="9">
        <text>3',3'-c-di-GMP + H2O = 5'-phosphoguanylyl(3'-&gt;5')guanosine + H(+)</text>
        <dbReference type="Rhea" id="RHEA:24902"/>
        <dbReference type="ChEBI" id="CHEBI:15377"/>
        <dbReference type="ChEBI" id="CHEBI:15378"/>
        <dbReference type="ChEBI" id="CHEBI:58754"/>
        <dbReference type="ChEBI" id="CHEBI:58805"/>
        <dbReference type="EC" id="3.1.4.52"/>
    </reaction>
</comment>
<dbReference type="OrthoDB" id="9813903at2"/>
<keyword evidence="8 10" id="KW-0472">Membrane</keyword>
<evidence type="ECO:0000313" key="13">
    <source>
        <dbReference type="Proteomes" id="UP000036700"/>
    </source>
</evidence>
<dbReference type="PANTHER" id="PTHR33121">
    <property type="entry name" value="CYCLIC DI-GMP PHOSPHODIESTERASE PDEF"/>
    <property type="match status" value="1"/>
</dbReference>
<feature type="transmembrane region" description="Helical" evidence="10">
    <location>
        <begin position="234"/>
        <end position="255"/>
    </location>
</feature>
<dbReference type="EMBL" id="CP011568">
    <property type="protein sequence ID" value="AKJ69569.1"/>
    <property type="molecule type" value="Genomic_DNA"/>
</dbReference>
<dbReference type="CDD" id="cd01948">
    <property type="entry name" value="EAL"/>
    <property type="match status" value="1"/>
</dbReference>
<dbReference type="PATRIC" id="fig|445709.3.peg.3482"/>
<dbReference type="Proteomes" id="UP000036700">
    <property type="component" value="Chromosome"/>
</dbReference>
<evidence type="ECO:0000256" key="8">
    <source>
        <dbReference type="ARBA" id="ARBA00023136"/>
    </source>
</evidence>
<dbReference type="Pfam" id="PF12792">
    <property type="entry name" value="CSS-motif"/>
    <property type="match status" value="1"/>
</dbReference>
<dbReference type="InterPro" id="IPR035919">
    <property type="entry name" value="EAL_sf"/>
</dbReference>
<evidence type="ECO:0000256" key="5">
    <source>
        <dbReference type="ARBA" id="ARBA00022692"/>
    </source>
</evidence>
<sequence>MIKHSRVVQWLGTLLVMALTLAVVFVLAWLRVRDEANGMLQDAASRARTGIERVIEQSHLALAAVGSWVDQPCAQVSQKLQAAAAMQPYFRAIVLVQRGQMTCSSATQGFNKPLASLLPEPSTREQIRLLGGTPLVAGRPALLLYLPVTPTDGVLGSIDSPYLFDILDNIRGRDFRWAAVSFPGGALSSETRHMQSSMPAVPAGLNVLGVTLASTRYPFSVRLATSEDLLRRLAWSQIPLLMAFGAIIAALLGLLMHRRLNPDQYARRQIARGLKRGEFKVYYQPVVELSSGRCTGAEALLRWHHPTHGLVRPDAFVPLAESSDLIIDLTRFVLRQIRSDLGAGDLPAGLQISVNLAERHLRSRTIVSDIAKYYGTLIGTYPLTIEITERCVIQDAGTARAVLSELRNAGVAVALDDFGTDNNSLSYLKQFPFDYLKIDKEFLPISTEDTVALTILDSIIDLGTRLNLKLVAEGVENYIQRDYLRARGVQFAQGYLFSRPASFAEFVYFADVRQVSVS</sequence>
<accession>A0A0G3EU74</accession>
<evidence type="ECO:0000256" key="6">
    <source>
        <dbReference type="ARBA" id="ARBA00022801"/>
    </source>
</evidence>
<evidence type="ECO:0000313" key="12">
    <source>
        <dbReference type="EMBL" id="AKJ69569.1"/>
    </source>
</evidence>
<dbReference type="PROSITE" id="PS50883">
    <property type="entry name" value="EAL"/>
    <property type="match status" value="1"/>
</dbReference>
<evidence type="ECO:0000256" key="9">
    <source>
        <dbReference type="ARBA" id="ARBA00034290"/>
    </source>
</evidence>
<evidence type="ECO:0000256" key="3">
    <source>
        <dbReference type="ARBA" id="ARBA00022475"/>
    </source>
</evidence>
<evidence type="ECO:0000256" key="7">
    <source>
        <dbReference type="ARBA" id="ARBA00022989"/>
    </source>
</evidence>
<keyword evidence="6" id="KW-0378">Hydrolase</keyword>
<evidence type="ECO:0000256" key="10">
    <source>
        <dbReference type="SAM" id="Phobius"/>
    </source>
</evidence>
<name>A0A0G3EU74_9BURK</name>
<dbReference type="GO" id="GO:0005886">
    <property type="term" value="C:plasma membrane"/>
    <property type="evidence" value="ECO:0007669"/>
    <property type="project" value="UniProtKB-SubCell"/>
</dbReference>
<keyword evidence="3" id="KW-1003">Cell membrane</keyword>
<proteinExistence type="predicted"/>
<feature type="transmembrane region" description="Helical" evidence="10">
    <location>
        <begin position="7"/>
        <end position="30"/>
    </location>
</feature>
<dbReference type="InterPro" id="IPR050706">
    <property type="entry name" value="Cyclic-di-GMP_PDE-like"/>
</dbReference>
<dbReference type="Gene3D" id="3.20.20.450">
    <property type="entry name" value="EAL domain"/>
    <property type="match status" value="1"/>
</dbReference>
<dbReference type="RefSeq" id="WP_047215484.1">
    <property type="nucleotide sequence ID" value="NZ_CP011568.3"/>
</dbReference>
<dbReference type="InterPro" id="IPR024744">
    <property type="entry name" value="CSS-motif_dom"/>
</dbReference>
<dbReference type="SMART" id="SM00052">
    <property type="entry name" value="EAL"/>
    <property type="match status" value="1"/>
</dbReference>
<dbReference type="Pfam" id="PF00563">
    <property type="entry name" value="EAL"/>
    <property type="match status" value="1"/>
</dbReference>
<feature type="domain" description="EAL" evidence="11">
    <location>
        <begin position="263"/>
        <end position="514"/>
    </location>
</feature>
<comment type="subcellular location">
    <subcellularLocation>
        <location evidence="1">Cell membrane</location>
        <topology evidence="1">Multi-pass membrane protein</topology>
    </subcellularLocation>
</comment>
<dbReference type="PANTHER" id="PTHR33121:SF79">
    <property type="entry name" value="CYCLIC DI-GMP PHOSPHODIESTERASE PDED-RELATED"/>
    <property type="match status" value="1"/>
</dbReference>
<protein>
    <recommendedName>
        <fullName evidence="2">cyclic-guanylate-specific phosphodiesterase</fullName>
        <ecNumber evidence="2">3.1.4.52</ecNumber>
    </recommendedName>
</protein>
<gene>
    <name evidence="12" type="ORF">ABW99_16475</name>
</gene>
<dbReference type="EC" id="3.1.4.52" evidence="2"/>
<dbReference type="KEGG" id="ptx:ABW99_16475"/>
<evidence type="ECO:0000256" key="1">
    <source>
        <dbReference type="ARBA" id="ARBA00004651"/>
    </source>
</evidence>